<name>A0A6N3HDI5_EUBLI</name>
<dbReference type="InterPro" id="IPR008984">
    <property type="entry name" value="SMAD_FHA_dom_sf"/>
</dbReference>
<evidence type="ECO:0000259" key="1">
    <source>
        <dbReference type="PROSITE" id="PS50006"/>
    </source>
</evidence>
<dbReference type="Gene3D" id="2.60.200.20">
    <property type="match status" value="1"/>
</dbReference>
<sequence>MEVKIRNKKFQVIIPEFEINVEVLSESLEKDTFIKTNSNEDKIRAPVTIPGAPDLHEFKERQEYFFIGSHQEESKFKPKKKRRFHLFKRKKQQPEPAILEALPEETSTVVLDDDIPFIVLESQNKMTGDIIVNKEEFPIGRMMDCLKDIDFISRCHGLIYAEDYQHVYFGDTSQNFNYINDQRLKHFEYYELKNNDILRFRDLQYVVKMGDNHG</sequence>
<dbReference type="SUPFAM" id="SSF49879">
    <property type="entry name" value="SMAD/FHA domain"/>
    <property type="match status" value="1"/>
</dbReference>
<dbReference type="InterPro" id="IPR000253">
    <property type="entry name" value="FHA_dom"/>
</dbReference>
<gene>
    <name evidence="2" type="ORF">ELLFYP34_01141</name>
</gene>
<reference evidence="2" key="1">
    <citation type="submission" date="2019-11" db="EMBL/GenBank/DDBJ databases">
        <authorList>
            <person name="Feng L."/>
        </authorList>
    </citation>
    <scope>NUCLEOTIDE SEQUENCE</scope>
    <source>
        <strain evidence="2">ElimosumLFYP34</strain>
    </source>
</reference>
<accession>A0A6N3HDI5</accession>
<dbReference type="Pfam" id="PF00498">
    <property type="entry name" value="FHA"/>
    <property type="match status" value="1"/>
</dbReference>
<dbReference type="PROSITE" id="PS50006">
    <property type="entry name" value="FHA_DOMAIN"/>
    <property type="match status" value="1"/>
</dbReference>
<feature type="domain" description="FHA" evidence="1">
    <location>
        <begin position="137"/>
        <end position="184"/>
    </location>
</feature>
<dbReference type="AlphaFoldDB" id="A0A6N3HDI5"/>
<protein>
    <submittedName>
        <fullName evidence="2">FHA domain protein</fullName>
    </submittedName>
</protein>
<proteinExistence type="predicted"/>
<dbReference type="EMBL" id="CACRTR010000023">
    <property type="protein sequence ID" value="VYU74421.1"/>
    <property type="molecule type" value="Genomic_DNA"/>
</dbReference>
<evidence type="ECO:0000313" key="2">
    <source>
        <dbReference type="EMBL" id="VYU74421.1"/>
    </source>
</evidence>
<organism evidence="2">
    <name type="scientific">Eubacterium limosum</name>
    <dbReference type="NCBI Taxonomy" id="1736"/>
    <lineage>
        <taxon>Bacteria</taxon>
        <taxon>Bacillati</taxon>
        <taxon>Bacillota</taxon>
        <taxon>Clostridia</taxon>
        <taxon>Eubacteriales</taxon>
        <taxon>Eubacteriaceae</taxon>
        <taxon>Eubacterium</taxon>
    </lineage>
</organism>